<name>A0AA34TNZ8_9VIBR</name>
<feature type="chain" id="PRO_5041337467" description="Proprotein convertase P" evidence="1">
    <location>
        <begin position="24"/>
        <end position="664"/>
    </location>
</feature>
<protein>
    <recommendedName>
        <fullName evidence="4">Proprotein convertase P</fullName>
    </recommendedName>
</protein>
<keyword evidence="1" id="KW-0732">Signal</keyword>
<dbReference type="Proteomes" id="UP000194136">
    <property type="component" value="Chromosome 1"/>
</dbReference>
<organism evidence="2 3">
    <name type="scientific">Vibrio syngnathi</name>
    <dbReference type="NCBI Taxonomy" id="3034029"/>
    <lineage>
        <taxon>Bacteria</taxon>
        <taxon>Pseudomonadati</taxon>
        <taxon>Pseudomonadota</taxon>
        <taxon>Gammaproteobacteria</taxon>
        <taxon>Vibrionales</taxon>
        <taxon>Vibrionaceae</taxon>
        <taxon>Vibrio</taxon>
    </lineage>
</organism>
<dbReference type="AlphaFoldDB" id="A0AA34TNZ8"/>
<reference evidence="2 3" key="1">
    <citation type="submission" date="2016-10" db="EMBL/GenBank/DDBJ databases">
        <title>The High Quality Genome of Vibrio splendidus K08M4.</title>
        <authorList>
            <person name="Wendling C."/>
            <person name="Chibani C.M."/>
            <person name="Hertel R."/>
            <person name="Sproer C."/>
            <person name="Bunk B."/>
            <person name="Overmann J."/>
            <person name="Roth O."/>
            <person name="Liesegang H."/>
        </authorList>
    </citation>
    <scope>NUCLEOTIDE SEQUENCE [LARGE SCALE GENOMIC DNA]</scope>
    <source>
        <strain evidence="2 3">K08M4</strain>
    </source>
</reference>
<evidence type="ECO:0008006" key="4">
    <source>
        <dbReference type="Google" id="ProtNLM"/>
    </source>
</evidence>
<evidence type="ECO:0000256" key="1">
    <source>
        <dbReference type="SAM" id="SignalP"/>
    </source>
</evidence>
<sequence>MKFIKQLVLVFSLFCTLITPVIASNAIPVGMSTSTTLSQPVTSNDNEITMLFTIDKADALKTEIIVPIDNATVYLVRPNGQIATSSNDVQANILSGDTQNPPLPGSYVFLPEVAAPESGEWKIIVDFPNPSYNTVIIAQIAIQSPIAFGMAIAANQFVLGEPVPVSALLTNKGSPLSGAQTHAVITDENRIETHLKLKDDGADFDTLAKDGVYSNIFQPTTEGEYQIDGVTSVQDNGMTIVRQASKKIHVFPADIEFASHSLAPLFSSEGCLIAIEQRLELDVKSAGDFAIHGYLTDGINELNTSKRMQLKPAKQIITLQYSTEDIFESFDSASTLTSNPTIIYTITHDDIRISAPRIKFKETIELASFERCREPIEITGALLTTPNMSQDGTYIDSLTFEFPVHVTLNGTYTGSVNIVGAKGEYLELVSFQEPLVSGENTIRFNVLGGTFKQANGPYELNALLIYSGVDSYRQGVLGQTPTYQASDFSPPVNVTLPSNLLGLERQNWQAIPASEIIEHRVGGYLRAGAAIPYDYETLASFDLSSVRGQIKQATLIVNFGESSLQYPFNNVGAYVVNRTWSPSTLSYDTFCESFIVCPAWSNRLTTFNNVKAGQSLDFTSSKLLEVLNEKRESGLNKLDIVLTSSPYERSFFIGVKQVSLFIEY</sequence>
<gene>
    <name evidence="2" type="ORF">K08M4_16350</name>
</gene>
<accession>A0AA34TNZ8</accession>
<dbReference type="RefSeq" id="WP_086049516.1">
    <property type="nucleotide sequence ID" value="NZ_CP017916.1"/>
</dbReference>
<evidence type="ECO:0000313" key="3">
    <source>
        <dbReference type="Proteomes" id="UP000194136"/>
    </source>
</evidence>
<dbReference type="KEGG" id="vsy:K08M4_16350"/>
<feature type="signal peptide" evidence="1">
    <location>
        <begin position="1"/>
        <end position="23"/>
    </location>
</feature>
<dbReference type="EMBL" id="CP017916">
    <property type="protein sequence ID" value="ARP38390.1"/>
    <property type="molecule type" value="Genomic_DNA"/>
</dbReference>
<dbReference type="NCBIfam" id="NF041940">
    <property type="entry name" value="choice_anch_X"/>
    <property type="match status" value="1"/>
</dbReference>
<keyword evidence="3" id="KW-1185">Reference proteome</keyword>
<proteinExistence type="predicted"/>
<evidence type="ECO:0000313" key="2">
    <source>
        <dbReference type="EMBL" id="ARP38390.1"/>
    </source>
</evidence>